<organism evidence="1 2">
    <name type="scientific">Auriscalpium vulgare</name>
    <dbReference type="NCBI Taxonomy" id="40419"/>
    <lineage>
        <taxon>Eukaryota</taxon>
        <taxon>Fungi</taxon>
        <taxon>Dikarya</taxon>
        <taxon>Basidiomycota</taxon>
        <taxon>Agaricomycotina</taxon>
        <taxon>Agaricomycetes</taxon>
        <taxon>Russulales</taxon>
        <taxon>Auriscalpiaceae</taxon>
        <taxon>Auriscalpium</taxon>
    </lineage>
</organism>
<keyword evidence="2" id="KW-1185">Reference proteome</keyword>
<evidence type="ECO:0000313" key="2">
    <source>
        <dbReference type="Proteomes" id="UP000814033"/>
    </source>
</evidence>
<reference evidence="1" key="1">
    <citation type="submission" date="2021-02" db="EMBL/GenBank/DDBJ databases">
        <authorList>
            <consortium name="DOE Joint Genome Institute"/>
            <person name="Ahrendt S."/>
            <person name="Looney B.P."/>
            <person name="Miyauchi S."/>
            <person name="Morin E."/>
            <person name="Drula E."/>
            <person name="Courty P.E."/>
            <person name="Chicoki N."/>
            <person name="Fauchery L."/>
            <person name="Kohler A."/>
            <person name="Kuo A."/>
            <person name="Labutti K."/>
            <person name="Pangilinan J."/>
            <person name="Lipzen A."/>
            <person name="Riley R."/>
            <person name="Andreopoulos W."/>
            <person name="He G."/>
            <person name="Johnson J."/>
            <person name="Barry K.W."/>
            <person name="Grigoriev I.V."/>
            <person name="Nagy L."/>
            <person name="Hibbett D."/>
            <person name="Henrissat B."/>
            <person name="Matheny P.B."/>
            <person name="Labbe J."/>
            <person name="Martin F."/>
        </authorList>
    </citation>
    <scope>NUCLEOTIDE SEQUENCE</scope>
    <source>
        <strain evidence="1">FP105234-sp</strain>
    </source>
</reference>
<name>A0ACB8RY09_9AGAM</name>
<gene>
    <name evidence="1" type="ORF">FA95DRAFT_949055</name>
</gene>
<accession>A0ACB8RY09</accession>
<evidence type="ECO:0000313" key="1">
    <source>
        <dbReference type="EMBL" id="KAI0049114.1"/>
    </source>
</evidence>
<reference evidence="1" key="2">
    <citation type="journal article" date="2022" name="New Phytol.">
        <title>Evolutionary transition to the ectomycorrhizal habit in the genomes of a hyperdiverse lineage of mushroom-forming fungi.</title>
        <authorList>
            <person name="Looney B."/>
            <person name="Miyauchi S."/>
            <person name="Morin E."/>
            <person name="Drula E."/>
            <person name="Courty P.E."/>
            <person name="Kohler A."/>
            <person name="Kuo A."/>
            <person name="LaButti K."/>
            <person name="Pangilinan J."/>
            <person name="Lipzen A."/>
            <person name="Riley R."/>
            <person name="Andreopoulos W."/>
            <person name="He G."/>
            <person name="Johnson J."/>
            <person name="Nolan M."/>
            <person name="Tritt A."/>
            <person name="Barry K.W."/>
            <person name="Grigoriev I.V."/>
            <person name="Nagy L.G."/>
            <person name="Hibbett D."/>
            <person name="Henrissat B."/>
            <person name="Matheny P.B."/>
            <person name="Labbe J."/>
            <person name="Martin F.M."/>
        </authorList>
    </citation>
    <scope>NUCLEOTIDE SEQUENCE</scope>
    <source>
        <strain evidence="1">FP105234-sp</strain>
    </source>
</reference>
<proteinExistence type="predicted"/>
<dbReference type="EMBL" id="MU275877">
    <property type="protein sequence ID" value="KAI0049114.1"/>
    <property type="molecule type" value="Genomic_DNA"/>
</dbReference>
<protein>
    <submittedName>
        <fullName evidence="1">WSC-domain-containing protein</fullName>
    </submittedName>
</protein>
<comment type="caution">
    <text evidence="1">The sequence shown here is derived from an EMBL/GenBank/DDBJ whole genome shotgun (WGS) entry which is preliminary data.</text>
</comment>
<dbReference type="Proteomes" id="UP000814033">
    <property type="component" value="Unassembled WGS sequence"/>
</dbReference>
<sequence length="389" mass="41337">MTVEKCVSFCDSQSFVFAGLEDGCTCFCDNFFEHVLESVGNGYNNCEVPCAGNSSEFCGAENLLLVYIDYGVHPLIPTIVPSVGLWESVGCYNDSTDARALERPVNAGNVTVQSCTAACLAEGFSLAGLEFGKECWCGLSLRNNAIYVGDYDGIDMGEFREDPNGDYCNMGCEGSPADLCGGSNRLNLYNYTGAFPVGASVVPFAGAWISQGCFSDSTAQRTLERRVDAGNVTVESCADACQFNAFTMAGLEFGQECWCGNQIKNPGMVIAQSACNMACVGDSTENCGGPNALQAYYFQDSPQVIGDIQELNGLSVSLVDVLAEITPENVQTFGPDILGGMQGVINVVQITFDNASIATNAGRTPFVSNNAAMVTTKLEQYVSFGQVSH</sequence>